<dbReference type="Proteomes" id="UP000199569">
    <property type="component" value="Unassembled WGS sequence"/>
</dbReference>
<gene>
    <name evidence="1" type="ORF">SAMN02927923_02651</name>
</gene>
<organism evidence="1 2">
    <name type="scientific">Microvirga guangxiensis</name>
    <dbReference type="NCBI Taxonomy" id="549386"/>
    <lineage>
        <taxon>Bacteria</taxon>
        <taxon>Pseudomonadati</taxon>
        <taxon>Pseudomonadota</taxon>
        <taxon>Alphaproteobacteria</taxon>
        <taxon>Hyphomicrobiales</taxon>
        <taxon>Methylobacteriaceae</taxon>
        <taxon>Microvirga</taxon>
    </lineage>
</organism>
<accession>A0A1G5JI19</accession>
<reference evidence="1 2" key="1">
    <citation type="submission" date="2016-10" db="EMBL/GenBank/DDBJ databases">
        <authorList>
            <person name="de Groot N.N."/>
        </authorList>
    </citation>
    <scope>NUCLEOTIDE SEQUENCE [LARGE SCALE GENOMIC DNA]</scope>
    <source>
        <strain evidence="1 2">CGMCC 1.7666</strain>
    </source>
</reference>
<evidence type="ECO:0000313" key="2">
    <source>
        <dbReference type="Proteomes" id="UP000199569"/>
    </source>
</evidence>
<keyword evidence="2" id="KW-1185">Reference proteome</keyword>
<evidence type="ECO:0000313" key="1">
    <source>
        <dbReference type="EMBL" id="SCY87814.1"/>
    </source>
</evidence>
<name>A0A1G5JI19_9HYPH</name>
<proteinExistence type="predicted"/>
<sequence>MFHSSRNKTVATLLKGLSGNRLTPYQLLLDGFVPPQPGIRWNSGLSALFGFVRGNALNNGALFASLNWKLDLFSAGALANVQFLLQDKSFLHHEDFFEDRNDCHVGFRTDVRGAIDDTIDGHTGYLDGFFVKRGLGKFFHDIDNGADTNFSSRDHALVQVKFFRNERNVLSGSVVWSR</sequence>
<dbReference type="AlphaFoldDB" id="A0A1G5JI19"/>
<protein>
    <submittedName>
        <fullName evidence="1">Uncharacterized protein</fullName>
    </submittedName>
</protein>
<dbReference type="EMBL" id="FMVJ01000007">
    <property type="protein sequence ID" value="SCY87814.1"/>
    <property type="molecule type" value="Genomic_DNA"/>
</dbReference>